<evidence type="ECO:0000256" key="5">
    <source>
        <dbReference type="SAM" id="Phobius"/>
    </source>
</evidence>
<dbReference type="InterPro" id="IPR036179">
    <property type="entry name" value="Ig-like_dom_sf"/>
</dbReference>
<feature type="region of interest" description="Disordered" evidence="4">
    <location>
        <begin position="143"/>
        <end position="170"/>
    </location>
</feature>
<sequence length="217" mass="23610">MSTGPHAILTFFMLPMDCVLLPSGQDEVQVEAGADATLDCQGPTEGTITVIAWNKRGMQTDGYVFFYREDRPYKAYQHPSFQGRVELGDPQMKGGNMSIILHNTTVNDTGTYECHISYQSGSGRDKRVTPEIISEISLKVVHAGQTGGHTEDGGKEDEGKEDGGREGVRKEDGSVGLIAGLSLSALVLVFGGFVIYKKCNTPHIQNSYQPPVEQQQV</sequence>
<dbReference type="InterPro" id="IPR013783">
    <property type="entry name" value="Ig-like_fold"/>
</dbReference>
<dbReference type="GeneTree" id="ENSGT01150000287796"/>
<evidence type="ECO:0000313" key="9">
    <source>
        <dbReference type="Proteomes" id="UP000265100"/>
    </source>
</evidence>
<feature type="signal peptide" evidence="6">
    <location>
        <begin position="1"/>
        <end position="20"/>
    </location>
</feature>
<protein>
    <recommendedName>
        <fullName evidence="7">Ig-like domain-containing protein</fullName>
    </recommendedName>
</protein>
<accession>A0A3P8QQZ3</accession>
<dbReference type="SUPFAM" id="SSF48726">
    <property type="entry name" value="Immunoglobulin"/>
    <property type="match status" value="1"/>
</dbReference>
<dbReference type="Ensembl" id="ENSACLT00000032185.2">
    <property type="protein sequence ID" value="ENSACLP00000031444.2"/>
    <property type="gene ID" value="ENSACLG00000021333.2"/>
</dbReference>
<dbReference type="InterPro" id="IPR050504">
    <property type="entry name" value="IgSF_BTN/MOG"/>
</dbReference>
<evidence type="ECO:0000256" key="6">
    <source>
        <dbReference type="SAM" id="SignalP"/>
    </source>
</evidence>
<dbReference type="PANTHER" id="PTHR24100">
    <property type="entry name" value="BUTYROPHILIN"/>
    <property type="match status" value="1"/>
</dbReference>
<evidence type="ECO:0000259" key="7">
    <source>
        <dbReference type="PROSITE" id="PS50835"/>
    </source>
</evidence>
<feature type="transmembrane region" description="Helical" evidence="5">
    <location>
        <begin position="175"/>
        <end position="196"/>
    </location>
</feature>
<dbReference type="OMA" id="ECHISYQ"/>
<keyword evidence="3" id="KW-0393">Immunoglobulin domain</keyword>
<reference evidence="8" key="3">
    <citation type="submission" date="2025-09" db="UniProtKB">
        <authorList>
            <consortium name="Ensembl"/>
        </authorList>
    </citation>
    <scope>IDENTIFICATION</scope>
</reference>
<dbReference type="Pfam" id="PF07686">
    <property type="entry name" value="V-set"/>
    <property type="match status" value="1"/>
</dbReference>
<keyword evidence="5" id="KW-0812">Transmembrane</keyword>
<keyword evidence="2 5" id="KW-0472">Membrane</keyword>
<feature type="compositionally biased region" description="Basic and acidic residues" evidence="4">
    <location>
        <begin position="149"/>
        <end position="170"/>
    </location>
</feature>
<evidence type="ECO:0000313" key="8">
    <source>
        <dbReference type="Ensembl" id="ENSACLP00000031444.2"/>
    </source>
</evidence>
<reference evidence="8" key="1">
    <citation type="submission" date="2018-05" db="EMBL/GenBank/DDBJ databases">
        <authorList>
            <person name="Datahose"/>
        </authorList>
    </citation>
    <scope>NUCLEOTIDE SEQUENCE</scope>
</reference>
<dbReference type="GO" id="GO:0001817">
    <property type="term" value="P:regulation of cytokine production"/>
    <property type="evidence" value="ECO:0007669"/>
    <property type="project" value="TreeGrafter"/>
</dbReference>
<dbReference type="Proteomes" id="UP000265100">
    <property type="component" value="Chromosome 3"/>
</dbReference>
<keyword evidence="5" id="KW-1133">Transmembrane helix</keyword>
<dbReference type="GO" id="GO:0009897">
    <property type="term" value="C:external side of plasma membrane"/>
    <property type="evidence" value="ECO:0007669"/>
    <property type="project" value="TreeGrafter"/>
</dbReference>
<feature type="chain" id="PRO_5044297604" description="Ig-like domain-containing protein" evidence="6">
    <location>
        <begin position="21"/>
        <end position="217"/>
    </location>
</feature>
<dbReference type="InterPro" id="IPR013106">
    <property type="entry name" value="Ig_V-set"/>
</dbReference>
<feature type="domain" description="Ig-like" evidence="7">
    <location>
        <begin position="5"/>
        <end position="129"/>
    </location>
</feature>
<name>A0A3P8QQZ3_ASTCA</name>
<dbReference type="PANTHER" id="PTHR24100:SF151">
    <property type="entry name" value="ICOS LIGAND"/>
    <property type="match status" value="1"/>
</dbReference>
<reference evidence="8" key="2">
    <citation type="submission" date="2025-08" db="UniProtKB">
        <authorList>
            <consortium name="Ensembl"/>
        </authorList>
    </citation>
    <scope>IDENTIFICATION</scope>
</reference>
<evidence type="ECO:0000256" key="1">
    <source>
        <dbReference type="ARBA" id="ARBA00004370"/>
    </source>
</evidence>
<dbReference type="GO" id="GO:0050852">
    <property type="term" value="P:T cell receptor signaling pathway"/>
    <property type="evidence" value="ECO:0007669"/>
    <property type="project" value="TreeGrafter"/>
</dbReference>
<evidence type="ECO:0000256" key="3">
    <source>
        <dbReference type="ARBA" id="ARBA00023319"/>
    </source>
</evidence>
<proteinExistence type="predicted"/>
<dbReference type="SMART" id="SM00409">
    <property type="entry name" value="IG"/>
    <property type="match status" value="1"/>
</dbReference>
<dbReference type="AlphaFoldDB" id="A0A3P8QQZ3"/>
<dbReference type="Gene3D" id="2.60.40.10">
    <property type="entry name" value="Immunoglobulins"/>
    <property type="match status" value="1"/>
</dbReference>
<organism evidence="8 9">
    <name type="scientific">Astatotilapia calliptera</name>
    <name type="common">Eastern happy</name>
    <name type="synonym">Chromis callipterus</name>
    <dbReference type="NCBI Taxonomy" id="8154"/>
    <lineage>
        <taxon>Eukaryota</taxon>
        <taxon>Metazoa</taxon>
        <taxon>Chordata</taxon>
        <taxon>Craniata</taxon>
        <taxon>Vertebrata</taxon>
        <taxon>Euteleostomi</taxon>
        <taxon>Actinopterygii</taxon>
        <taxon>Neopterygii</taxon>
        <taxon>Teleostei</taxon>
        <taxon>Neoteleostei</taxon>
        <taxon>Acanthomorphata</taxon>
        <taxon>Ovalentaria</taxon>
        <taxon>Cichlomorphae</taxon>
        <taxon>Cichliformes</taxon>
        <taxon>Cichlidae</taxon>
        <taxon>African cichlids</taxon>
        <taxon>Pseudocrenilabrinae</taxon>
        <taxon>Haplochromini</taxon>
        <taxon>Astatotilapia</taxon>
    </lineage>
</organism>
<dbReference type="Bgee" id="ENSACLG00000021333">
    <property type="expression patterns" value="Expressed in testis and 5 other cell types or tissues"/>
</dbReference>
<evidence type="ECO:0000256" key="2">
    <source>
        <dbReference type="ARBA" id="ARBA00023136"/>
    </source>
</evidence>
<dbReference type="InterPro" id="IPR007110">
    <property type="entry name" value="Ig-like_dom"/>
</dbReference>
<dbReference type="PROSITE" id="PS50835">
    <property type="entry name" value="IG_LIKE"/>
    <property type="match status" value="1"/>
</dbReference>
<dbReference type="GO" id="GO:0005102">
    <property type="term" value="F:signaling receptor binding"/>
    <property type="evidence" value="ECO:0007669"/>
    <property type="project" value="TreeGrafter"/>
</dbReference>
<keyword evidence="6" id="KW-0732">Signal</keyword>
<evidence type="ECO:0000256" key="4">
    <source>
        <dbReference type="SAM" id="MobiDB-lite"/>
    </source>
</evidence>
<dbReference type="InterPro" id="IPR003599">
    <property type="entry name" value="Ig_sub"/>
</dbReference>
<keyword evidence="9" id="KW-1185">Reference proteome</keyword>
<comment type="subcellular location">
    <subcellularLocation>
        <location evidence="1">Membrane</location>
    </subcellularLocation>
</comment>
<dbReference type="STRING" id="8154.ENSACLP00000031444"/>